<evidence type="ECO:0000256" key="3">
    <source>
        <dbReference type="ARBA" id="ARBA00023136"/>
    </source>
</evidence>
<keyword evidence="7" id="KW-1185">Reference proteome</keyword>
<keyword evidence="1 4" id="KW-0812">Transmembrane</keyword>
<dbReference type="Gene3D" id="6.10.140.1320">
    <property type="match status" value="1"/>
</dbReference>
<comment type="caution">
    <text evidence="6">The sequence shown here is derived from an EMBL/GenBank/DDBJ whole genome shotgun (WGS) entry which is preliminary data.</text>
</comment>
<dbReference type="EMBL" id="JAXAFJ010000007">
    <property type="protein sequence ID" value="MDX6806784.1"/>
    <property type="molecule type" value="Genomic_DNA"/>
</dbReference>
<gene>
    <name evidence="6" type="ORF">SCD90_11980</name>
</gene>
<evidence type="ECO:0000313" key="6">
    <source>
        <dbReference type="EMBL" id="MDX6806784.1"/>
    </source>
</evidence>
<evidence type="ECO:0000259" key="5">
    <source>
        <dbReference type="PROSITE" id="PS51503"/>
    </source>
</evidence>
<accession>A0ABU4RRS7</accession>
<keyword evidence="3 4" id="KW-0472">Membrane</keyword>
<dbReference type="RefSeq" id="WP_319844910.1">
    <property type="nucleotide sequence ID" value="NZ_JAXAFJ010000007.1"/>
</dbReference>
<organism evidence="6 7">
    <name type="scientific">Terrihabitans rhizophilus</name>
    <dbReference type="NCBI Taxonomy" id="3092662"/>
    <lineage>
        <taxon>Bacteria</taxon>
        <taxon>Pseudomonadati</taxon>
        <taxon>Pseudomonadota</taxon>
        <taxon>Alphaproteobacteria</taxon>
        <taxon>Hyphomicrobiales</taxon>
        <taxon>Terrihabitans</taxon>
    </lineage>
</organism>
<feature type="transmembrane region" description="Helical" evidence="4">
    <location>
        <begin position="38"/>
        <end position="58"/>
    </location>
</feature>
<dbReference type="PROSITE" id="PS51503">
    <property type="entry name" value="HIG1"/>
    <property type="match status" value="1"/>
</dbReference>
<keyword evidence="2 4" id="KW-1133">Transmembrane helix</keyword>
<reference evidence="6 7" key="1">
    <citation type="submission" date="2023-11" db="EMBL/GenBank/DDBJ databases">
        <authorList>
            <person name="Bao R."/>
        </authorList>
    </citation>
    <scope>NUCLEOTIDE SEQUENCE [LARGE SCALE GENOMIC DNA]</scope>
    <source>
        <strain evidence="6 7">PJ23</strain>
    </source>
</reference>
<dbReference type="Proteomes" id="UP001274321">
    <property type="component" value="Unassembled WGS sequence"/>
</dbReference>
<protein>
    <submittedName>
        <fullName evidence="6">Twin transmembrane helix small protein</fullName>
    </submittedName>
</protein>
<name>A0ABU4RRS7_9HYPH</name>
<evidence type="ECO:0000256" key="2">
    <source>
        <dbReference type="ARBA" id="ARBA00022989"/>
    </source>
</evidence>
<dbReference type="InterPro" id="IPR007667">
    <property type="entry name" value="Hypoxia_induced_domain"/>
</dbReference>
<evidence type="ECO:0000256" key="4">
    <source>
        <dbReference type="SAM" id="Phobius"/>
    </source>
</evidence>
<dbReference type="Pfam" id="PF04588">
    <property type="entry name" value="HIG_1_N"/>
    <property type="match status" value="1"/>
</dbReference>
<feature type="transmembrane region" description="Helical" evidence="4">
    <location>
        <begin position="6"/>
        <end position="26"/>
    </location>
</feature>
<feature type="domain" description="HIG1" evidence="5">
    <location>
        <begin position="1"/>
        <end position="65"/>
    </location>
</feature>
<dbReference type="NCBIfam" id="NF033233">
    <property type="entry name" value="twin_helix"/>
    <property type="match status" value="1"/>
</dbReference>
<evidence type="ECO:0000256" key="1">
    <source>
        <dbReference type="ARBA" id="ARBA00022692"/>
    </source>
</evidence>
<proteinExistence type="predicted"/>
<evidence type="ECO:0000313" key="7">
    <source>
        <dbReference type="Proteomes" id="UP001274321"/>
    </source>
</evidence>
<sequence length="65" mass="6935">MFEYVLIPLSVLAVAAVLGLGLWNMMRGGSSQRSQSLMRWRVILQFGAIAIAMAAIWASGRGPGG</sequence>